<dbReference type="InterPro" id="IPR002035">
    <property type="entry name" value="VWF_A"/>
</dbReference>
<keyword evidence="2" id="KW-1133">Transmembrane helix</keyword>
<evidence type="ECO:0000256" key="2">
    <source>
        <dbReference type="SAM" id="Phobius"/>
    </source>
</evidence>
<dbReference type="InterPro" id="IPR022156">
    <property type="entry name" value="Uncharacterised_YfbK_N"/>
</dbReference>
<evidence type="ECO:0000313" key="5">
    <source>
        <dbReference type="Proteomes" id="UP000782610"/>
    </source>
</evidence>
<dbReference type="PROSITE" id="PS50234">
    <property type="entry name" value="VWFA"/>
    <property type="match status" value="1"/>
</dbReference>
<proteinExistence type="predicted"/>
<dbReference type="Pfam" id="PF12034">
    <property type="entry name" value="YfbK_C"/>
    <property type="match status" value="1"/>
</dbReference>
<dbReference type="Pfam" id="PF12450">
    <property type="entry name" value="vWF_A"/>
    <property type="match status" value="1"/>
</dbReference>
<dbReference type="InterPro" id="IPR051266">
    <property type="entry name" value="CLCR"/>
</dbReference>
<reference evidence="4" key="1">
    <citation type="submission" date="2020-07" db="EMBL/GenBank/DDBJ databases">
        <title>Huge and variable diversity of episymbiotic CPR bacteria and DPANN archaea in groundwater ecosystems.</title>
        <authorList>
            <person name="He C.Y."/>
            <person name="Keren R."/>
            <person name="Whittaker M."/>
            <person name="Farag I.F."/>
            <person name="Doudna J."/>
            <person name="Cate J.H.D."/>
            <person name="Banfield J.F."/>
        </authorList>
    </citation>
    <scope>NUCLEOTIDE SEQUENCE</scope>
    <source>
        <strain evidence="4">NC_groundwater_1586_Pr3_B-0.1um_66_15</strain>
    </source>
</reference>
<evidence type="ECO:0000313" key="4">
    <source>
        <dbReference type="EMBL" id="MBI4923021.1"/>
    </source>
</evidence>
<evidence type="ECO:0000256" key="1">
    <source>
        <dbReference type="SAM" id="MobiDB-lite"/>
    </source>
</evidence>
<accession>A0A933L614</accession>
<feature type="domain" description="VWFA" evidence="3">
    <location>
        <begin position="317"/>
        <end position="502"/>
    </location>
</feature>
<feature type="region of interest" description="Disordered" evidence="1">
    <location>
        <begin position="133"/>
        <end position="152"/>
    </location>
</feature>
<feature type="transmembrane region" description="Helical" evidence="2">
    <location>
        <begin position="58"/>
        <end position="79"/>
    </location>
</feature>
<protein>
    <submittedName>
        <fullName evidence="4">VWA domain-containing protein</fullName>
    </submittedName>
</protein>
<comment type="caution">
    <text evidence="4">The sequence shown here is derived from an EMBL/GenBank/DDBJ whole genome shotgun (WGS) entry which is preliminary data.</text>
</comment>
<dbReference type="Proteomes" id="UP000782610">
    <property type="component" value="Unassembled WGS sequence"/>
</dbReference>
<dbReference type="InterPro" id="IPR036465">
    <property type="entry name" value="vWFA_dom_sf"/>
</dbReference>
<dbReference type="Pfam" id="PF00092">
    <property type="entry name" value="VWA"/>
    <property type="match status" value="1"/>
</dbReference>
<feature type="region of interest" description="Disordered" evidence="1">
    <location>
        <begin position="682"/>
        <end position="702"/>
    </location>
</feature>
<gene>
    <name evidence="4" type="ORF">HY834_14855</name>
</gene>
<evidence type="ECO:0000259" key="3">
    <source>
        <dbReference type="PROSITE" id="PS50234"/>
    </source>
</evidence>
<sequence length="702" mass="74304">MKDDQMTDEALFQLKTLRAPQPSPEAKKLALNAAMLAFDAEQAKRPAAKAGWLSRWKIGAGLGVPLGTAVAALVLLPLGTQMYTATSQRADGLPPKGDVTIASSDDKPADVSIAKEKTGPTAPVVSTLATAEPAKPVGEAKDEETGLAGTVTTTEEAPVEMDQLTAIAPAPEQAMGRDALTKMAAPPSANATASGGMASLNAIPLQPEGDNFLKFDENRVKITKEEPVSTFSIDVDTASYSYVRGLLEDGYLPEPEAVRLEEMINYFPYDYPAPASIDTPFQATMTVIPTPWNPKTELLEIGIKGYVPPATERQPENLTFLIDTSGSMDEDNKLPLLKRSFGLLVDSLQPEDTVSIVTYAGSAGLVLRPTKAKDRSSIIDALERLYAGGPTDGADGLALAYRVAEGAKTPGSVNRVILATDGDFNVGIDDPDALKTYIKTQRDQGVFLSVLGFGRGNLDDELMQSLAQNGNGNASYIDNFREAQKVLVEEGGANLVTIAKDVKIQVEFNPGVVSEYRLIGYETRALNREDFNNDAVDAGEIGAGHTVTALYEITPVGSGAELNDPLRYSTDAANEVSADDEIGFLKMRYKAPDGDTSKLIETPIGRDLMLNDIAEAGTDQRFAAAVAAFGQKLKGSNYGGSMSWQQIADLANGAKGDDANGYRAEFVQMIKLAALLNPDHSAGGKSGADDLNGGKAASASAN</sequence>
<feature type="region of interest" description="Disordered" evidence="1">
    <location>
        <begin position="88"/>
        <end position="108"/>
    </location>
</feature>
<name>A0A933L614_9HYPH</name>
<dbReference type="AlphaFoldDB" id="A0A933L614"/>
<dbReference type="PANTHER" id="PTHR10579">
    <property type="entry name" value="CALCIUM-ACTIVATED CHLORIDE CHANNEL REGULATOR"/>
    <property type="match status" value="1"/>
</dbReference>
<organism evidence="4 5">
    <name type="scientific">Devosia nanyangense</name>
    <dbReference type="NCBI Taxonomy" id="1228055"/>
    <lineage>
        <taxon>Bacteria</taxon>
        <taxon>Pseudomonadati</taxon>
        <taxon>Pseudomonadota</taxon>
        <taxon>Alphaproteobacteria</taxon>
        <taxon>Hyphomicrobiales</taxon>
        <taxon>Devosiaceae</taxon>
        <taxon>Devosia</taxon>
    </lineage>
</organism>
<keyword evidence="2" id="KW-0472">Membrane</keyword>
<dbReference type="EMBL" id="JACRAF010000041">
    <property type="protein sequence ID" value="MBI4923021.1"/>
    <property type="molecule type" value="Genomic_DNA"/>
</dbReference>
<dbReference type="InterPro" id="IPR021908">
    <property type="entry name" value="YfbK_C"/>
</dbReference>
<dbReference type="PANTHER" id="PTHR10579:SF43">
    <property type="entry name" value="ZINC FINGER (C3HC4-TYPE RING FINGER) FAMILY PROTEIN"/>
    <property type="match status" value="1"/>
</dbReference>
<dbReference type="CDD" id="cd01465">
    <property type="entry name" value="vWA_subgroup"/>
    <property type="match status" value="1"/>
</dbReference>
<dbReference type="Gene3D" id="3.40.50.410">
    <property type="entry name" value="von Willebrand factor, type A domain"/>
    <property type="match status" value="1"/>
</dbReference>
<keyword evidence="2" id="KW-0812">Transmembrane</keyword>
<dbReference type="SMART" id="SM00327">
    <property type="entry name" value="VWA"/>
    <property type="match status" value="1"/>
</dbReference>
<dbReference type="SUPFAM" id="SSF53300">
    <property type="entry name" value="vWA-like"/>
    <property type="match status" value="1"/>
</dbReference>